<reference evidence="2" key="1">
    <citation type="submission" date="2021-01" db="EMBL/GenBank/DDBJ databases">
        <authorList>
            <person name="Corre E."/>
            <person name="Pelletier E."/>
            <person name="Niang G."/>
            <person name="Scheremetjew M."/>
            <person name="Finn R."/>
            <person name="Kale V."/>
            <person name="Holt S."/>
            <person name="Cochrane G."/>
            <person name="Meng A."/>
            <person name="Brown T."/>
            <person name="Cohen L."/>
        </authorList>
    </citation>
    <scope>NUCLEOTIDE SEQUENCE</scope>
    <source>
        <strain evidence="2">NIES-2562</strain>
    </source>
</reference>
<gene>
    <name evidence="2" type="ORF">PBIL07802_LOCUS2397</name>
</gene>
<proteinExistence type="predicted"/>
<evidence type="ECO:0000259" key="1">
    <source>
        <dbReference type="Pfam" id="PF24542"/>
    </source>
</evidence>
<dbReference type="Pfam" id="PF24542">
    <property type="entry name" value="Ig_TPPC8_C"/>
    <property type="match status" value="1"/>
</dbReference>
<sequence length="144" mass="16509">MYWPLCLCYAWYSHNFAVDALCEVPVTLTVRNSNKEKEVRVELNTDPRFARAFQRGSKSSSHNGDNVLMWLGPSKCVLTIPPRSDQIVNLTLCASCYGQHMLNGTIFLTPLYDDDDAQFDSDENDDNLLFFDTHEYLEVFQIDA</sequence>
<dbReference type="InterPro" id="IPR057651">
    <property type="entry name" value="Ig_TPPC8_C"/>
</dbReference>
<dbReference type="AlphaFoldDB" id="A0A7S3G2F9"/>
<organism evidence="2">
    <name type="scientific">Palpitomonas bilix</name>
    <dbReference type="NCBI Taxonomy" id="652834"/>
    <lineage>
        <taxon>Eukaryota</taxon>
        <taxon>Eukaryota incertae sedis</taxon>
    </lineage>
</organism>
<name>A0A7S3G2F9_9EUKA</name>
<dbReference type="EMBL" id="HBIB01003763">
    <property type="protein sequence ID" value="CAE0240243.1"/>
    <property type="molecule type" value="Transcribed_RNA"/>
</dbReference>
<protein>
    <recommendedName>
        <fullName evidence="1">TPPC8 C-terminal Ig-like domain-containing protein</fullName>
    </recommendedName>
</protein>
<feature type="domain" description="TPPC8 C-terminal Ig-like" evidence="1">
    <location>
        <begin position="12"/>
        <end position="104"/>
    </location>
</feature>
<evidence type="ECO:0000313" key="2">
    <source>
        <dbReference type="EMBL" id="CAE0240243.1"/>
    </source>
</evidence>
<accession>A0A7S3G2F9</accession>